<evidence type="ECO:0000256" key="6">
    <source>
        <dbReference type="ARBA" id="ARBA00038076"/>
    </source>
</evidence>
<dbReference type="InterPro" id="IPR050250">
    <property type="entry name" value="Macrolide_Exporter_MacB"/>
</dbReference>
<dbReference type="Pfam" id="PF02687">
    <property type="entry name" value="FtsX"/>
    <property type="match status" value="2"/>
</dbReference>
<dbReference type="Pfam" id="PF12704">
    <property type="entry name" value="MacB_PCD"/>
    <property type="match status" value="2"/>
</dbReference>
<feature type="domain" description="ABC3 transporter permease C-terminal" evidence="8">
    <location>
        <begin position="268"/>
        <end position="391"/>
    </location>
</feature>
<gene>
    <name evidence="10" type="ORF">JY651_42600</name>
</gene>
<feature type="transmembrane region" description="Helical" evidence="7">
    <location>
        <begin position="765"/>
        <end position="786"/>
    </location>
</feature>
<dbReference type="RefSeq" id="WP_206723353.1">
    <property type="nucleotide sequence ID" value="NZ_CP071090.1"/>
</dbReference>
<evidence type="ECO:0000256" key="2">
    <source>
        <dbReference type="ARBA" id="ARBA00022475"/>
    </source>
</evidence>
<feature type="domain" description="ABC3 transporter permease C-terminal" evidence="8">
    <location>
        <begin position="681"/>
        <end position="794"/>
    </location>
</feature>
<feature type="domain" description="MacB-like periplasmic core" evidence="9">
    <location>
        <begin position="471"/>
        <end position="630"/>
    </location>
</feature>
<feature type="transmembrane region" description="Helical" evidence="7">
    <location>
        <begin position="21"/>
        <end position="43"/>
    </location>
</feature>
<evidence type="ECO:0000313" key="10">
    <source>
        <dbReference type="EMBL" id="QSQ21776.1"/>
    </source>
</evidence>
<dbReference type="InterPro" id="IPR017800">
    <property type="entry name" value="ADOP"/>
</dbReference>
<dbReference type="PANTHER" id="PTHR30572">
    <property type="entry name" value="MEMBRANE COMPONENT OF TRANSPORTER-RELATED"/>
    <property type="match status" value="1"/>
</dbReference>
<feature type="domain" description="MacB-like periplasmic core" evidence="9">
    <location>
        <begin position="22"/>
        <end position="230"/>
    </location>
</feature>
<comment type="subcellular location">
    <subcellularLocation>
        <location evidence="1">Cell membrane</location>
        <topology evidence="1">Multi-pass membrane protein</topology>
    </subcellularLocation>
</comment>
<evidence type="ECO:0000256" key="5">
    <source>
        <dbReference type="ARBA" id="ARBA00023136"/>
    </source>
</evidence>
<accession>A0ABX7NSB2</accession>
<feature type="transmembrane region" description="Helical" evidence="7">
    <location>
        <begin position="674"/>
        <end position="702"/>
    </location>
</feature>
<dbReference type="InterPro" id="IPR003838">
    <property type="entry name" value="ABC3_permease_C"/>
</dbReference>
<dbReference type="PANTHER" id="PTHR30572:SF4">
    <property type="entry name" value="ABC TRANSPORTER PERMEASE YTRF"/>
    <property type="match status" value="1"/>
</dbReference>
<keyword evidence="5 7" id="KW-0472">Membrane</keyword>
<keyword evidence="11" id="KW-1185">Reference proteome</keyword>
<keyword evidence="4 7" id="KW-1133">Transmembrane helix</keyword>
<feature type="transmembrane region" description="Helical" evidence="7">
    <location>
        <begin position="363"/>
        <end position="384"/>
    </location>
</feature>
<evidence type="ECO:0000256" key="3">
    <source>
        <dbReference type="ARBA" id="ARBA00022692"/>
    </source>
</evidence>
<proteinExistence type="inferred from homology"/>
<evidence type="ECO:0000259" key="9">
    <source>
        <dbReference type="Pfam" id="PF12704"/>
    </source>
</evidence>
<dbReference type="NCBIfam" id="TIGR03434">
    <property type="entry name" value="ADOP"/>
    <property type="match status" value="1"/>
</dbReference>
<keyword evidence="3 7" id="KW-0812">Transmembrane</keyword>
<feature type="transmembrane region" description="Helical" evidence="7">
    <location>
        <begin position="318"/>
        <end position="343"/>
    </location>
</feature>
<comment type="similarity">
    <text evidence="6">Belongs to the ABC-4 integral membrane protein family.</text>
</comment>
<dbReference type="InterPro" id="IPR025857">
    <property type="entry name" value="MacB_PCD"/>
</dbReference>
<feature type="transmembrane region" description="Helical" evidence="7">
    <location>
        <begin position="412"/>
        <end position="432"/>
    </location>
</feature>
<keyword evidence="2" id="KW-1003">Cell membrane</keyword>
<evidence type="ECO:0000259" key="8">
    <source>
        <dbReference type="Pfam" id="PF02687"/>
    </source>
</evidence>
<sequence length="801" mass="86097">MDTFLQDMRYALRGLLRDRGFTFVAVLTLALGIGANTVIFSFLDALMLRPFDFPELDRLVFIVESTPGYSRNQVSAAVADELHRNAPALERASAFQSWDLNLTGTTEPERLVGYRVTPDFFGVLGVGAASGRTLQSDDGKSEHVVVLSHALWERRFGSDPSMVGRTVTLDGEPYTVVGVMPPDFRFPKAAQLWVPMELPANAQAMWTEHSYQAVARLKEGQSLQSLRSQLALVEPRMSQEDPGHRVSALPLREYGDAPIRLMLYVLMAATVLVLGVACANVGGMLLARAARRSQEMAIRGALGAVQSRLARQMLTESLLLSLLGAGAGLLVALWGINLMRAGVPADVGRFVPGWDKVGLDARVLGFTLVAAVGATLAFGLAPALRASRVQPADVLRREGRGGGAGRQRLRQILVAAQLAFALVLTVCAALNARSFASMMEAPAGFNREKLLTLKFGMGERRYPDNASVVRFQDEALAKLSTLPGVQGVAATNNLPLGPSWSRGTLQVEGEEPTAPGNVRYVFFQVVTEDYFKVMSIPLREGVAFTPQDSETAPLTVIISQTLARRHFPDGSAVGRRLSMNSVDGKPVWRTVVGVVGDVQVATFGSGAGDFGAVYLPQRQETTRDIYLALRTTGEPLTLTTSVRNALAELDAELPLTSVKPMKQVVDETLLAPRYAVVLLLVFAGVALLLSAVGVYGVIAYGVSQRTHEIGVRMALGARSADVVWMVMRQGMWPTLTGVGVGLAGAVGAGRAMSGLLYGVQPFEPVLFTVMALFLIAVAVLATLIPVRHAVRVDPVIALRSE</sequence>
<evidence type="ECO:0000256" key="4">
    <source>
        <dbReference type="ARBA" id="ARBA00022989"/>
    </source>
</evidence>
<evidence type="ECO:0000256" key="7">
    <source>
        <dbReference type="SAM" id="Phobius"/>
    </source>
</evidence>
<evidence type="ECO:0000256" key="1">
    <source>
        <dbReference type="ARBA" id="ARBA00004651"/>
    </source>
</evidence>
<dbReference type="EMBL" id="CP071090">
    <property type="protein sequence ID" value="QSQ21776.1"/>
    <property type="molecule type" value="Genomic_DNA"/>
</dbReference>
<protein>
    <submittedName>
        <fullName evidence="10">ABC transporter permease</fullName>
    </submittedName>
</protein>
<organism evidence="10 11">
    <name type="scientific">Pyxidicoccus parkwayensis</name>
    <dbReference type="NCBI Taxonomy" id="2813578"/>
    <lineage>
        <taxon>Bacteria</taxon>
        <taxon>Pseudomonadati</taxon>
        <taxon>Myxococcota</taxon>
        <taxon>Myxococcia</taxon>
        <taxon>Myxococcales</taxon>
        <taxon>Cystobacterineae</taxon>
        <taxon>Myxococcaceae</taxon>
        <taxon>Pyxidicoccus</taxon>
    </lineage>
</organism>
<feature type="transmembrane region" description="Helical" evidence="7">
    <location>
        <begin position="735"/>
        <end position="759"/>
    </location>
</feature>
<dbReference type="Proteomes" id="UP000662747">
    <property type="component" value="Chromosome"/>
</dbReference>
<evidence type="ECO:0000313" key="11">
    <source>
        <dbReference type="Proteomes" id="UP000662747"/>
    </source>
</evidence>
<feature type="transmembrane region" description="Helical" evidence="7">
    <location>
        <begin position="261"/>
        <end position="287"/>
    </location>
</feature>
<name>A0ABX7NSB2_9BACT</name>
<reference evidence="10 11" key="1">
    <citation type="submission" date="2021-02" db="EMBL/GenBank/DDBJ databases">
        <title>De Novo genome assembly of isolated myxobacteria.</title>
        <authorList>
            <person name="Stevens D.C."/>
        </authorList>
    </citation>
    <scope>NUCLEOTIDE SEQUENCE [LARGE SCALE GENOMIC DNA]</scope>
    <source>
        <strain evidence="11">SCPEA02</strain>
    </source>
</reference>